<reference evidence="2 3" key="1">
    <citation type="submission" date="2018-11" db="EMBL/GenBank/DDBJ databases">
        <authorList>
            <person name="Zhou Z."/>
            <person name="Wang G."/>
        </authorList>
    </citation>
    <scope>NUCLEOTIDE SEQUENCE [LARGE SCALE GENOMIC DNA]</scope>
    <source>
        <strain evidence="2 3">KCTC52004</strain>
    </source>
</reference>
<dbReference type="EMBL" id="RQJO01000007">
    <property type="protein sequence ID" value="RRB07758.1"/>
    <property type="molecule type" value="Genomic_DNA"/>
</dbReference>
<evidence type="ECO:0000313" key="3">
    <source>
        <dbReference type="Proteomes" id="UP000271925"/>
    </source>
</evidence>
<proteinExistence type="predicted"/>
<dbReference type="Pfam" id="PF19266">
    <property type="entry name" value="CIS_tube"/>
    <property type="match status" value="1"/>
</dbReference>
<sequence>MSFLDTVWGETKKLKFEAYPDNTFEEKKKSGEFTVQYNPASFANSFQISREDRVAGETTTPIYKFVTLPEVSIEFTLDASGVDASLLNLFKTKTIKEQIDTYLKVVYHVNSDTHEPSFIKIIYGELIYKTVLKSCDVTYTLFKADGTPLRARVTSKFQSVQNSQELARTLSLESPDVTHQKIMKDHDNLVSLSNDTYDRNDLYQRVARFNDLNTFRRIPAGTVLFFPSLKK</sequence>
<evidence type="ECO:0000259" key="1">
    <source>
        <dbReference type="Pfam" id="PF19266"/>
    </source>
</evidence>
<dbReference type="AlphaFoldDB" id="A0A3P1C392"/>
<organism evidence="2 3">
    <name type="scientific">Larkinella rosea</name>
    <dbReference type="NCBI Taxonomy" id="2025312"/>
    <lineage>
        <taxon>Bacteria</taxon>
        <taxon>Pseudomonadati</taxon>
        <taxon>Bacteroidota</taxon>
        <taxon>Cytophagia</taxon>
        <taxon>Cytophagales</taxon>
        <taxon>Spirosomataceae</taxon>
        <taxon>Larkinella</taxon>
    </lineage>
</organism>
<dbReference type="InterPro" id="IPR045361">
    <property type="entry name" value="CIS_tube_prot_N"/>
</dbReference>
<accession>A0A3P1C392</accession>
<keyword evidence="3" id="KW-1185">Reference proteome</keyword>
<comment type="caution">
    <text evidence="2">The sequence shown here is derived from an EMBL/GenBank/DDBJ whole genome shotgun (WGS) entry which is preliminary data.</text>
</comment>
<evidence type="ECO:0000313" key="2">
    <source>
        <dbReference type="EMBL" id="RRB07758.1"/>
    </source>
</evidence>
<protein>
    <recommendedName>
        <fullName evidence="1">Contractile injection system tube protein N-terminal domain-containing protein</fullName>
    </recommendedName>
</protein>
<dbReference type="RefSeq" id="WP_124873164.1">
    <property type="nucleotide sequence ID" value="NZ_RQJO01000007.1"/>
</dbReference>
<name>A0A3P1C392_9BACT</name>
<feature type="domain" description="Contractile injection system tube protein N-terminal" evidence="1">
    <location>
        <begin position="11"/>
        <end position="166"/>
    </location>
</feature>
<dbReference type="OrthoDB" id="9815939at2"/>
<dbReference type="Proteomes" id="UP000271925">
    <property type="component" value="Unassembled WGS sequence"/>
</dbReference>
<gene>
    <name evidence="2" type="ORF">EHT25_08285</name>
</gene>